<dbReference type="RefSeq" id="WP_200310833.1">
    <property type="nucleotide sequence ID" value="NZ_JAENIM010000034.1"/>
</dbReference>
<dbReference type="EMBL" id="JAENIM010000034">
    <property type="protein sequence ID" value="MBK1790809.1"/>
    <property type="molecule type" value="Genomic_DNA"/>
</dbReference>
<feature type="transmembrane region" description="Helical" evidence="1">
    <location>
        <begin position="183"/>
        <end position="203"/>
    </location>
</feature>
<evidence type="ECO:0000256" key="1">
    <source>
        <dbReference type="SAM" id="Phobius"/>
    </source>
</evidence>
<feature type="transmembrane region" description="Helical" evidence="1">
    <location>
        <begin position="119"/>
        <end position="137"/>
    </location>
</feature>
<dbReference type="AlphaFoldDB" id="A0A8J7MBY5"/>
<gene>
    <name evidence="2" type="ORF">JIN82_06530</name>
</gene>
<reference evidence="2" key="1">
    <citation type="submission" date="2021-01" db="EMBL/GenBank/DDBJ databases">
        <title>Modified the classification status of verrucomicrobia.</title>
        <authorList>
            <person name="Feng X."/>
        </authorList>
    </citation>
    <scope>NUCLEOTIDE SEQUENCE</scope>
    <source>
        <strain evidence="2">_KCTC 22039</strain>
    </source>
</reference>
<comment type="caution">
    <text evidence="2">The sequence shown here is derived from an EMBL/GenBank/DDBJ whole genome shotgun (WGS) entry which is preliminary data.</text>
</comment>
<protein>
    <submittedName>
        <fullName evidence="2">Uncharacterized protein</fullName>
    </submittedName>
</protein>
<keyword evidence="3" id="KW-1185">Reference proteome</keyword>
<dbReference type="Proteomes" id="UP000624703">
    <property type="component" value="Unassembled WGS sequence"/>
</dbReference>
<keyword evidence="1" id="KW-0472">Membrane</keyword>
<feature type="transmembrane region" description="Helical" evidence="1">
    <location>
        <begin position="149"/>
        <end position="171"/>
    </location>
</feature>
<name>A0A8J7MBY5_9BACT</name>
<evidence type="ECO:0000313" key="2">
    <source>
        <dbReference type="EMBL" id="MBK1790809.1"/>
    </source>
</evidence>
<accession>A0A8J7MBY5</accession>
<keyword evidence="1" id="KW-0812">Transmembrane</keyword>
<evidence type="ECO:0000313" key="3">
    <source>
        <dbReference type="Proteomes" id="UP000624703"/>
    </source>
</evidence>
<keyword evidence="1" id="KW-1133">Transmembrane helix</keyword>
<sequence length="247" mass="27882">MSGRIHRGSSDPDRRHQIHCEIIGKELLNGDYEPRCYARACAQCDGDENLRRSIYAKERMDSLQKIDAVEPFSAVLNTDSYEKRSSRKRRSSSKDTADGKLEISKLSGYIDKLLKLIDVSLKHFCMALAATGSLIVYRLWSDGDIDERIYWQVILVVVLSLVMPLVSYLMTLPWVAGIEYRKILSIWVPSLCLLSTISGFYLLKAGIPERNKIAEKAAPKVEHVEVLVPAMSMQQPDELGSEITMSD</sequence>
<proteinExistence type="predicted"/>
<organism evidence="2 3">
    <name type="scientific">Persicirhabdus sediminis</name>
    <dbReference type="NCBI Taxonomy" id="454144"/>
    <lineage>
        <taxon>Bacteria</taxon>
        <taxon>Pseudomonadati</taxon>
        <taxon>Verrucomicrobiota</taxon>
        <taxon>Verrucomicrobiia</taxon>
        <taxon>Verrucomicrobiales</taxon>
        <taxon>Verrucomicrobiaceae</taxon>
        <taxon>Persicirhabdus</taxon>
    </lineage>
</organism>